<comment type="caution">
    <text evidence="8">The sequence shown here is derived from an EMBL/GenBank/DDBJ whole genome shotgun (WGS) entry which is preliminary data.</text>
</comment>
<dbReference type="AlphaFoldDB" id="A0A845L1I4"/>
<name>A0A845L1I4_9FIRM</name>
<accession>A0A845L1I4</accession>
<dbReference type="PANTHER" id="PTHR43413">
    <property type="entry name" value="TRANSCRIPTIONAL REGULATOR, ASNC FAMILY"/>
    <property type="match status" value="1"/>
</dbReference>
<dbReference type="EMBL" id="WXEY01000003">
    <property type="protein sequence ID" value="MZP28849.1"/>
    <property type="molecule type" value="Genomic_DNA"/>
</dbReference>
<comment type="pathway">
    <text evidence="2">Porphyrin-containing compound metabolism.</text>
</comment>
<dbReference type="Gene3D" id="3.30.70.3460">
    <property type="match status" value="1"/>
</dbReference>
<dbReference type="SUPFAM" id="SSF46785">
    <property type="entry name" value="Winged helix' DNA-binding domain"/>
    <property type="match status" value="1"/>
</dbReference>
<evidence type="ECO:0000256" key="3">
    <source>
        <dbReference type="ARBA" id="ARBA00023457"/>
    </source>
</evidence>
<evidence type="ECO:0000313" key="8">
    <source>
        <dbReference type="EMBL" id="MZP28849.1"/>
    </source>
</evidence>
<evidence type="ECO:0000313" key="9">
    <source>
        <dbReference type="Proteomes" id="UP000463470"/>
    </source>
</evidence>
<comment type="catalytic activity">
    <reaction evidence="5">
        <text>siroheme + 2 H(+) = 12,18-didecarboxysiroheme + 2 CO2</text>
        <dbReference type="Rhea" id="RHEA:19093"/>
        <dbReference type="ChEBI" id="CHEBI:15378"/>
        <dbReference type="ChEBI" id="CHEBI:16526"/>
        <dbReference type="ChEBI" id="CHEBI:60052"/>
        <dbReference type="ChEBI" id="CHEBI:140497"/>
        <dbReference type="EC" id="4.1.1.111"/>
    </reaction>
</comment>
<evidence type="ECO:0000256" key="4">
    <source>
        <dbReference type="ARBA" id="ARBA00023471"/>
    </source>
</evidence>
<dbReference type="GO" id="GO:0016829">
    <property type="term" value="F:lyase activity"/>
    <property type="evidence" value="ECO:0007669"/>
    <property type="project" value="UniProtKB-KW"/>
</dbReference>
<dbReference type="Pfam" id="PF22451">
    <property type="entry name" value="NirdL-like_HTH"/>
    <property type="match status" value="1"/>
</dbReference>
<reference evidence="8 9" key="1">
    <citation type="submission" date="2020-01" db="EMBL/GenBank/DDBJ databases">
        <title>Whole-genome sequence of Heliobacterium undosum DSM 13378.</title>
        <authorList>
            <person name="Kyndt J.A."/>
            <person name="Meyer T.E."/>
        </authorList>
    </citation>
    <scope>NUCLEOTIDE SEQUENCE [LARGE SCALE GENOMIC DNA]</scope>
    <source>
        <strain evidence="8 9">DSM 13378</strain>
    </source>
</reference>
<dbReference type="InterPro" id="IPR040523">
    <property type="entry name" value="AsnC_trans_reg2"/>
</dbReference>
<dbReference type="InterPro" id="IPR019888">
    <property type="entry name" value="Tscrpt_reg_AsnC-like"/>
</dbReference>
<dbReference type="EC" id="4.1.1.111" evidence="4"/>
<feature type="domain" description="Siroheme decarboxylase AsnC-like ligand binding" evidence="6">
    <location>
        <begin position="64"/>
        <end position="142"/>
    </location>
</feature>
<dbReference type="OrthoDB" id="9806536at2"/>
<dbReference type="Pfam" id="PF17805">
    <property type="entry name" value="AsnC_trans_reg2"/>
    <property type="match status" value="1"/>
</dbReference>
<proteinExistence type="inferred from homology"/>
<organism evidence="8 9">
    <name type="scientific">Heliomicrobium undosum</name>
    <dbReference type="NCBI Taxonomy" id="121734"/>
    <lineage>
        <taxon>Bacteria</taxon>
        <taxon>Bacillati</taxon>
        <taxon>Bacillota</taxon>
        <taxon>Clostridia</taxon>
        <taxon>Eubacteriales</taxon>
        <taxon>Heliobacteriaceae</taxon>
        <taxon>Heliomicrobium</taxon>
    </lineage>
</organism>
<dbReference type="InterPro" id="IPR036390">
    <property type="entry name" value="WH_DNA-bd_sf"/>
</dbReference>
<dbReference type="Proteomes" id="UP000463470">
    <property type="component" value="Unassembled WGS sequence"/>
</dbReference>
<evidence type="ECO:0000256" key="5">
    <source>
        <dbReference type="ARBA" id="ARBA00048470"/>
    </source>
</evidence>
<keyword evidence="9" id="KW-1185">Reference proteome</keyword>
<evidence type="ECO:0000259" key="6">
    <source>
        <dbReference type="Pfam" id="PF17805"/>
    </source>
</evidence>
<evidence type="ECO:0000259" key="7">
    <source>
        <dbReference type="Pfam" id="PF22451"/>
    </source>
</evidence>
<keyword evidence="1" id="KW-0456">Lyase</keyword>
<protein>
    <recommendedName>
        <fullName evidence="4">siroheme decarboxylase</fullName>
        <ecNumber evidence="4">4.1.1.111</ecNumber>
    </recommendedName>
</protein>
<comment type="similarity">
    <text evidence="3">Belongs to the Ahb/Nir family.</text>
</comment>
<dbReference type="RefSeq" id="WP_161255147.1">
    <property type="nucleotide sequence ID" value="NZ_WXEY01000003.1"/>
</dbReference>
<dbReference type="Gene3D" id="1.10.10.10">
    <property type="entry name" value="Winged helix-like DNA-binding domain superfamily/Winged helix DNA-binding domain"/>
    <property type="match status" value="1"/>
</dbReference>
<dbReference type="SMART" id="SM00344">
    <property type="entry name" value="HTH_ASNC"/>
    <property type="match status" value="1"/>
</dbReference>
<dbReference type="InterPro" id="IPR036388">
    <property type="entry name" value="WH-like_DNA-bd_sf"/>
</dbReference>
<gene>
    <name evidence="8" type="ORF">GTO91_03885</name>
</gene>
<dbReference type="PANTHER" id="PTHR43413:SF1">
    <property type="entry name" value="SIROHEME DECARBOXYLASE NIRL SUBUNIT"/>
    <property type="match status" value="1"/>
</dbReference>
<feature type="domain" description="Siroheme decarboxylase NirL-like HTH" evidence="7">
    <location>
        <begin position="7"/>
        <end position="53"/>
    </location>
</feature>
<sequence>MSLDDLDRRLLTIIQSSFPIVAEPYKQLAETLGTTESDVIERVQRFKDQGLVRRIGGIFDSRALGYKSTLCAMKAPADKLDLAIEVVNSYPGVTHNYLREHEFNVWFTLITPSPEYMDKVLDEIREKTGCEVHNLPAVRFFKIKVDFKLDKQSPTAAAAAE</sequence>
<evidence type="ECO:0000256" key="2">
    <source>
        <dbReference type="ARBA" id="ARBA00023444"/>
    </source>
</evidence>
<dbReference type="InterPro" id="IPR050684">
    <property type="entry name" value="HTH-Siroheme_Decarb"/>
</dbReference>
<dbReference type="InterPro" id="IPR053953">
    <property type="entry name" value="NirdL-like_HTH"/>
</dbReference>
<evidence type="ECO:0000256" key="1">
    <source>
        <dbReference type="ARBA" id="ARBA00023239"/>
    </source>
</evidence>